<reference evidence="4 5" key="1">
    <citation type="submission" date="2020-04" db="EMBL/GenBank/DDBJ databases">
        <title>Description of novel Gluconacetobacter.</title>
        <authorList>
            <person name="Sombolestani A."/>
        </authorList>
    </citation>
    <scope>NUCLEOTIDE SEQUENCE [LARGE SCALE GENOMIC DNA]</scope>
    <source>
        <strain evidence="4 5">LMG 27724</strain>
    </source>
</reference>
<dbReference type="GO" id="GO:0043565">
    <property type="term" value="F:sequence-specific DNA binding"/>
    <property type="evidence" value="ECO:0007669"/>
    <property type="project" value="InterPro"/>
</dbReference>
<dbReference type="GO" id="GO:0003700">
    <property type="term" value="F:DNA-binding transcription factor activity"/>
    <property type="evidence" value="ECO:0007669"/>
    <property type="project" value="InterPro"/>
</dbReference>
<dbReference type="Gene3D" id="3.40.50.880">
    <property type="match status" value="1"/>
</dbReference>
<keyword evidence="1" id="KW-0805">Transcription regulation</keyword>
<dbReference type="Gene3D" id="1.10.10.60">
    <property type="entry name" value="Homeodomain-like"/>
    <property type="match status" value="1"/>
</dbReference>
<comment type="caution">
    <text evidence="4">The sequence shown here is derived from an EMBL/GenBank/DDBJ whole genome shotgun (WGS) entry which is preliminary data.</text>
</comment>
<dbReference type="InterPro" id="IPR009057">
    <property type="entry name" value="Homeodomain-like_sf"/>
</dbReference>
<name>A0A7W4J2V8_9PROT</name>
<accession>A0A7W4J2V8</accession>
<dbReference type="Proteomes" id="UP000577891">
    <property type="component" value="Unassembled WGS sequence"/>
</dbReference>
<dbReference type="InterPro" id="IPR029062">
    <property type="entry name" value="Class_I_gatase-like"/>
</dbReference>
<gene>
    <name evidence="4" type="ORF">HLH35_15155</name>
</gene>
<dbReference type="PANTHER" id="PTHR43130:SF3">
    <property type="entry name" value="HTH-TYPE TRANSCRIPTIONAL REGULATOR RV1931C"/>
    <property type="match status" value="1"/>
</dbReference>
<evidence type="ECO:0000259" key="3">
    <source>
        <dbReference type="PROSITE" id="PS01124"/>
    </source>
</evidence>
<dbReference type="RefSeq" id="WP_182979929.1">
    <property type="nucleotide sequence ID" value="NZ_BAABGB010000023.1"/>
</dbReference>
<dbReference type="SMART" id="SM00342">
    <property type="entry name" value="HTH_ARAC"/>
    <property type="match status" value="1"/>
</dbReference>
<feature type="domain" description="HTH araC/xylS-type" evidence="3">
    <location>
        <begin position="229"/>
        <end position="328"/>
    </location>
</feature>
<dbReference type="EMBL" id="JABEQE010000014">
    <property type="protein sequence ID" value="MBB2173438.1"/>
    <property type="molecule type" value="Genomic_DNA"/>
</dbReference>
<evidence type="ECO:0000313" key="4">
    <source>
        <dbReference type="EMBL" id="MBB2173438.1"/>
    </source>
</evidence>
<organism evidence="4 5">
    <name type="scientific">Gluconacetobacter asukensis</name>
    <dbReference type="NCBI Taxonomy" id="1017181"/>
    <lineage>
        <taxon>Bacteria</taxon>
        <taxon>Pseudomonadati</taxon>
        <taxon>Pseudomonadota</taxon>
        <taxon>Alphaproteobacteria</taxon>
        <taxon>Acetobacterales</taxon>
        <taxon>Acetobacteraceae</taxon>
        <taxon>Gluconacetobacter</taxon>
    </lineage>
</organism>
<dbReference type="InterPro" id="IPR018060">
    <property type="entry name" value="HTH_AraC"/>
</dbReference>
<dbReference type="PROSITE" id="PS01124">
    <property type="entry name" value="HTH_ARAC_FAMILY_2"/>
    <property type="match status" value="1"/>
</dbReference>
<evidence type="ECO:0000256" key="2">
    <source>
        <dbReference type="ARBA" id="ARBA00023163"/>
    </source>
</evidence>
<keyword evidence="2" id="KW-0804">Transcription</keyword>
<evidence type="ECO:0000256" key="1">
    <source>
        <dbReference type="ARBA" id="ARBA00023015"/>
    </source>
</evidence>
<dbReference type="InterPro" id="IPR002818">
    <property type="entry name" value="DJ-1/PfpI"/>
</dbReference>
<keyword evidence="5" id="KW-1185">Reference proteome</keyword>
<dbReference type="SUPFAM" id="SSF52317">
    <property type="entry name" value="Class I glutamine amidotransferase-like"/>
    <property type="match status" value="1"/>
</dbReference>
<dbReference type="PANTHER" id="PTHR43130">
    <property type="entry name" value="ARAC-FAMILY TRANSCRIPTIONAL REGULATOR"/>
    <property type="match status" value="1"/>
</dbReference>
<dbReference type="CDD" id="cd03137">
    <property type="entry name" value="GATase1_AraC_1"/>
    <property type="match status" value="1"/>
</dbReference>
<proteinExistence type="predicted"/>
<dbReference type="Pfam" id="PF01965">
    <property type="entry name" value="DJ-1_PfpI"/>
    <property type="match status" value="1"/>
</dbReference>
<sequence>MAEIEVVREIQKTFVILLYPGVTLLDVSGPAQVFAAVCQENEQEFGNINLIYVSEHGGSIETDVALSVNTVPFYCLDTVMIDTLLIPGGPGVWKAIKSDVLVARIRDWGRSLRRVASVCLGAFLLAEAGLLDGRRAVTHWRQCDSLRQRFPRIDVREDSLFQRDENIWTSAGVSAGIDLALAIVEQDYGRATALAIARRLVVFLKRPGGQSQFSTLLHTQICDVDCRLTTLHAWIASNLTSKLSVEVLAAKVGMSPRTFARFYKMIAGSTPAASVEAFRVEAARRMLEDGDLASISEIARRAGFGDDERMRRAFIKLLGISPTDYRRSFSI</sequence>
<protein>
    <submittedName>
        <fullName evidence="4">Helix-turn-helix domain-containing protein</fullName>
    </submittedName>
</protein>
<dbReference type="Pfam" id="PF12833">
    <property type="entry name" value="HTH_18"/>
    <property type="match status" value="1"/>
</dbReference>
<evidence type="ECO:0000313" key="5">
    <source>
        <dbReference type="Proteomes" id="UP000577891"/>
    </source>
</evidence>
<dbReference type="InterPro" id="IPR052158">
    <property type="entry name" value="INH-QAR"/>
</dbReference>
<dbReference type="AlphaFoldDB" id="A0A7W4J2V8"/>
<dbReference type="SUPFAM" id="SSF46689">
    <property type="entry name" value="Homeodomain-like"/>
    <property type="match status" value="2"/>
</dbReference>